<comment type="similarity">
    <text evidence="3 8">Belongs to the acyl-CoA dehydrogenase family.</text>
</comment>
<keyword evidence="7 8" id="KW-0560">Oxidoreductase</keyword>
<feature type="domain" description="Acyl-CoA dehydrogenase/oxidase C-terminal" evidence="9">
    <location>
        <begin position="228"/>
        <end position="380"/>
    </location>
</feature>
<accession>A0A2W2I752</accession>
<dbReference type="GO" id="GO:0009083">
    <property type="term" value="P:branched-chain amino acid catabolic process"/>
    <property type="evidence" value="ECO:0007669"/>
    <property type="project" value="UniProtKB-KW"/>
</dbReference>
<proteinExistence type="inferred from homology"/>
<evidence type="ECO:0000256" key="3">
    <source>
        <dbReference type="ARBA" id="ARBA00009347"/>
    </source>
</evidence>
<comment type="pathway">
    <text evidence="2">Amino-acid degradation; L-valine degradation.</text>
</comment>
<dbReference type="AlphaFoldDB" id="A0A2W2I752"/>
<dbReference type="Gene3D" id="2.40.110.10">
    <property type="entry name" value="Butyryl-CoA Dehydrogenase, subunit A, domain 2"/>
    <property type="match status" value="1"/>
</dbReference>
<name>A0A2W2I752_9ACTN</name>
<dbReference type="InterPro" id="IPR013786">
    <property type="entry name" value="AcylCoA_DH/ox_N"/>
</dbReference>
<evidence type="ECO:0000259" key="9">
    <source>
        <dbReference type="Pfam" id="PF00441"/>
    </source>
</evidence>
<evidence type="ECO:0000313" key="13">
    <source>
        <dbReference type="Proteomes" id="UP000248544"/>
    </source>
</evidence>
<comment type="cofactor">
    <cofactor evidence="1 8">
        <name>FAD</name>
        <dbReference type="ChEBI" id="CHEBI:57692"/>
    </cofactor>
</comment>
<dbReference type="Pfam" id="PF02771">
    <property type="entry name" value="Acyl-CoA_dh_N"/>
    <property type="match status" value="1"/>
</dbReference>
<dbReference type="Gene3D" id="1.10.540.10">
    <property type="entry name" value="Acyl-CoA dehydrogenase/oxidase, N-terminal domain"/>
    <property type="match status" value="1"/>
</dbReference>
<dbReference type="InterPro" id="IPR046373">
    <property type="entry name" value="Acyl-CoA_Oxase/DH_mid-dom_sf"/>
</dbReference>
<organism evidence="12 13">
    <name type="scientific">Spongiactinospora gelatinilytica</name>
    <dbReference type="NCBI Taxonomy" id="2666298"/>
    <lineage>
        <taxon>Bacteria</taxon>
        <taxon>Bacillati</taxon>
        <taxon>Actinomycetota</taxon>
        <taxon>Actinomycetes</taxon>
        <taxon>Streptosporangiales</taxon>
        <taxon>Streptosporangiaceae</taxon>
        <taxon>Spongiactinospora</taxon>
    </lineage>
</organism>
<dbReference type="InterPro" id="IPR009075">
    <property type="entry name" value="AcylCo_DH/oxidase_C"/>
</dbReference>
<dbReference type="PANTHER" id="PTHR43884">
    <property type="entry name" value="ACYL-COA DEHYDROGENASE"/>
    <property type="match status" value="1"/>
</dbReference>
<dbReference type="Pfam" id="PF00441">
    <property type="entry name" value="Acyl-CoA_dh_1"/>
    <property type="match status" value="1"/>
</dbReference>
<dbReference type="InterPro" id="IPR006091">
    <property type="entry name" value="Acyl-CoA_Oxase/DH_mid-dom"/>
</dbReference>
<dbReference type="InterPro" id="IPR036250">
    <property type="entry name" value="AcylCo_DH-like_C"/>
</dbReference>
<dbReference type="FunFam" id="1.20.140.10:FF:000001">
    <property type="entry name" value="Acyl-CoA dehydrogenase"/>
    <property type="match status" value="1"/>
</dbReference>
<evidence type="ECO:0000256" key="7">
    <source>
        <dbReference type="ARBA" id="ARBA00023002"/>
    </source>
</evidence>
<dbReference type="PROSITE" id="PS00073">
    <property type="entry name" value="ACYL_COA_DH_2"/>
    <property type="match status" value="1"/>
</dbReference>
<feature type="domain" description="Acyl-CoA dehydrogenase/oxidase N-terminal" evidence="11">
    <location>
        <begin position="7"/>
        <end position="117"/>
    </location>
</feature>
<dbReference type="SUPFAM" id="SSF47203">
    <property type="entry name" value="Acyl-CoA dehydrogenase C-terminal domain-like"/>
    <property type="match status" value="1"/>
</dbReference>
<dbReference type="Proteomes" id="UP000248544">
    <property type="component" value="Unassembled WGS sequence"/>
</dbReference>
<dbReference type="InterPro" id="IPR009100">
    <property type="entry name" value="AcylCoA_DH/oxidase_NM_dom_sf"/>
</dbReference>
<feature type="domain" description="Acyl-CoA oxidase/dehydrogenase middle" evidence="10">
    <location>
        <begin position="121"/>
        <end position="216"/>
    </location>
</feature>
<keyword evidence="13" id="KW-1185">Reference proteome</keyword>
<evidence type="ECO:0000259" key="11">
    <source>
        <dbReference type="Pfam" id="PF02771"/>
    </source>
</evidence>
<evidence type="ECO:0000256" key="5">
    <source>
        <dbReference type="ARBA" id="ARBA00022630"/>
    </source>
</evidence>
<evidence type="ECO:0000256" key="1">
    <source>
        <dbReference type="ARBA" id="ARBA00001974"/>
    </source>
</evidence>
<dbReference type="PANTHER" id="PTHR43884:SF40">
    <property type="entry name" value="ACYL-COA DEHYDROGENASE"/>
    <property type="match status" value="1"/>
</dbReference>
<dbReference type="InterPro" id="IPR006089">
    <property type="entry name" value="Acyl-CoA_DH_CS"/>
</dbReference>
<evidence type="ECO:0000313" key="12">
    <source>
        <dbReference type="EMBL" id="PZG46304.1"/>
    </source>
</evidence>
<evidence type="ECO:0000256" key="4">
    <source>
        <dbReference type="ARBA" id="ARBA00022456"/>
    </source>
</evidence>
<evidence type="ECO:0000256" key="6">
    <source>
        <dbReference type="ARBA" id="ARBA00022827"/>
    </source>
</evidence>
<sequence length="386" mass="42462">MDFTIPDDLAEFRKVVRRFVDNELLPHEDHVEEHDGLPEEVERSIKKKAVEIGLNAIGMPEEVGGAGLDVLGQVLVTEELFRALGGLAEVVPTAPSILLACDDAQRERFLLPCVTGDKQWCFALTEPDTGSDAAGIKTRAEHRDGSWVINGRKRFISHADSADFAIVFAVTHPDREKDRITAFLVERGTHGFAVGQTHKTMGHRGYRQAELVFDDCVVPAENVLGEPGHGFDIAHGGLSSGRVMTAARCLGPMARLIDEGVEWAKQRVQFGRPIADYQAIQFMLADCATDLQAARMLTYSAAWAADQGEAAKIVSAKASVAKLFASEALGRVADRVLQIFGGTGYMNETYVERAYRNARIERIWEGTSEIQRIIIARNLLKRGMFA</sequence>
<evidence type="ECO:0000256" key="8">
    <source>
        <dbReference type="RuleBase" id="RU362125"/>
    </source>
</evidence>
<comment type="caution">
    <text evidence="12">The sequence shown here is derived from an EMBL/GenBank/DDBJ whole genome shotgun (WGS) entry which is preliminary data.</text>
</comment>
<dbReference type="InterPro" id="IPR037069">
    <property type="entry name" value="AcylCoA_DH/ox_N_sf"/>
</dbReference>
<evidence type="ECO:0000256" key="2">
    <source>
        <dbReference type="ARBA" id="ARBA00005109"/>
    </source>
</evidence>
<dbReference type="GO" id="GO:0003995">
    <property type="term" value="F:acyl-CoA dehydrogenase activity"/>
    <property type="evidence" value="ECO:0007669"/>
    <property type="project" value="InterPro"/>
</dbReference>
<dbReference type="Pfam" id="PF02770">
    <property type="entry name" value="Acyl-CoA_dh_M"/>
    <property type="match status" value="1"/>
</dbReference>
<protein>
    <submittedName>
        <fullName evidence="12">Acyl-CoA dehydrogenase</fullName>
    </submittedName>
</protein>
<dbReference type="Gene3D" id="1.20.140.10">
    <property type="entry name" value="Butyryl-CoA Dehydrogenase, subunit A, domain 3"/>
    <property type="match status" value="1"/>
</dbReference>
<keyword evidence="6 8" id="KW-0274">FAD</keyword>
<keyword evidence="5 8" id="KW-0285">Flavoprotein</keyword>
<dbReference type="SUPFAM" id="SSF56645">
    <property type="entry name" value="Acyl-CoA dehydrogenase NM domain-like"/>
    <property type="match status" value="1"/>
</dbReference>
<dbReference type="GO" id="GO:0050660">
    <property type="term" value="F:flavin adenine dinucleotide binding"/>
    <property type="evidence" value="ECO:0007669"/>
    <property type="project" value="InterPro"/>
</dbReference>
<dbReference type="EMBL" id="POUA01000097">
    <property type="protein sequence ID" value="PZG46304.1"/>
    <property type="molecule type" value="Genomic_DNA"/>
</dbReference>
<evidence type="ECO:0000259" key="10">
    <source>
        <dbReference type="Pfam" id="PF02770"/>
    </source>
</evidence>
<keyword evidence="4" id="KW-0101">Branched-chain amino acid catabolism</keyword>
<dbReference type="FunFam" id="2.40.110.10:FF:000001">
    <property type="entry name" value="Acyl-CoA dehydrogenase, mitochondrial"/>
    <property type="match status" value="1"/>
</dbReference>
<dbReference type="RefSeq" id="WP_111167730.1">
    <property type="nucleotide sequence ID" value="NZ_POUA01000097.1"/>
</dbReference>
<gene>
    <name evidence="12" type="ORF">C1I98_14655</name>
</gene>
<reference evidence="12 13" key="1">
    <citation type="submission" date="2018-01" db="EMBL/GenBank/DDBJ databases">
        <title>Draft genome sequence of Sphaerisporangium sp. 7K107.</title>
        <authorList>
            <person name="Sahin N."/>
            <person name="Saygin H."/>
            <person name="Ay H."/>
        </authorList>
    </citation>
    <scope>NUCLEOTIDE SEQUENCE [LARGE SCALE GENOMIC DNA]</scope>
    <source>
        <strain evidence="12 13">7K107</strain>
    </source>
</reference>